<protein>
    <submittedName>
        <fullName evidence="10">PLASMODESMATA CALLOSE-BINDING PROTEIN 5 isoform X1</fullName>
    </submittedName>
</protein>
<evidence type="ECO:0000256" key="2">
    <source>
        <dbReference type="ARBA" id="ARBA00022475"/>
    </source>
</evidence>
<dbReference type="InterPro" id="IPR012946">
    <property type="entry name" value="X8"/>
</dbReference>
<dbReference type="OMA" id="PSHADCK"/>
<organism evidence="10">
    <name type="scientific">Nicotiana tabacum</name>
    <name type="common">Common tobacco</name>
    <dbReference type="NCBI Taxonomy" id="4097"/>
    <lineage>
        <taxon>Eukaryota</taxon>
        <taxon>Viridiplantae</taxon>
        <taxon>Streptophyta</taxon>
        <taxon>Embryophyta</taxon>
        <taxon>Tracheophyta</taxon>
        <taxon>Spermatophyta</taxon>
        <taxon>Magnoliopsida</taxon>
        <taxon>eudicotyledons</taxon>
        <taxon>Gunneridae</taxon>
        <taxon>Pentapetalae</taxon>
        <taxon>asterids</taxon>
        <taxon>lamiids</taxon>
        <taxon>Solanales</taxon>
        <taxon>Solanaceae</taxon>
        <taxon>Nicotianoideae</taxon>
        <taxon>Nicotianeae</taxon>
        <taxon>Nicotiana</taxon>
    </lineage>
</organism>
<dbReference type="KEGG" id="nta:107781349"/>
<keyword evidence="4" id="KW-0732">Signal</keyword>
<evidence type="ECO:0000256" key="7">
    <source>
        <dbReference type="ARBA" id="ARBA00023180"/>
    </source>
</evidence>
<evidence type="ECO:0000256" key="4">
    <source>
        <dbReference type="ARBA" id="ARBA00022729"/>
    </source>
</evidence>
<keyword evidence="2" id="KW-1003">Cell membrane</keyword>
<feature type="domain" description="X8" evidence="9">
    <location>
        <begin position="48"/>
        <end position="133"/>
    </location>
</feature>
<dbReference type="Pfam" id="PF07983">
    <property type="entry name" value="X8"/>
    <property type="match status" value="1"/>
</dbReference>
<keyword evidence="3" id="KW-0336">GPI-anchor</keyword>
<evidence type="ECO:0000256" key="3">
    <source>
        <dbReference type="ARBA" id="ARBA00022622"/>
    </source>
</evidence>
<dbReference type="InterPro" id="IPR044788">
    <property type="entry name" value="X8_dom_prot"/>
</dbReference>
<dbReference type="GO" id="GO:0009506">
    <property type="term" value="C:plasmodesma"/>
    <property type="evidence" value="ECO:0007669"/>
    <property type="project" value="UniProtKB-ARBA"/>
</dbReference>
<evidence type="ECO:0000259" key="9">
    <source>
        <dbReference type="SMART" id="SM00768"/>
    </source>
</evidence>
<dbReference type="PANTHER" id="PTHR31044">
    <property type="entry name" value="BETA-1,3 GLUCANASE"/>
    <property type="match status" value="1"/>
</dbReference>
<evidence type="ECO:0000256" key="6">
    <source>
        <dbReference type="ARBA" id="ARBA00023157"/>
    </source>
</evidence>
<dbReference type="GO" id="GO:0098552">
    <property type="term" value="C:side of membrane"/>
    <property type="evidence" value="ECO:0007669"/>
    <property type="project" value="UniProtKB-KW"/>
</dbReference>
<comment type="subcellular location">
    <subcellularLocation>
        <location evidence="1">Cell membrane</location>
        <topology evidence="1">Lipid-anchor</topology>
        <topology evidence="1">GPI-anchor</topology>
    </subcellularLocation>
</comment>
<dbReference type="AlphaFoldDB" id="A0A1S3YZI1"/>
<dbReference type="OrthoDB" id="1919050at2759"/>
<accession>A0A1S3YZI1</accession>
<keyword evidence="7" id="KW-0325">Glycoprotein</keyword>
<reference evidence="10" key="1">
    <citation type="submission" date="2025-08" db="UniProtKB">
        <authorList>
            <consortium name="RefSeq"/>
        </authorList>
    </citation>
    <scope>IDENTIFICATION</scope>
</reference>
<dbReference type="STRING" id="4097.A0A1S3YZI1"/>
<dbReference type="FunFam" id="1.20.58.1040:FF:000001">
    <property type="entry name" value="Glucan endo-1,3-beta-glucosidase 4"/>
    <property type="match status" value="1"/>
</dbReference>
<evidence type="ECO:0000256" key="5">
    <source>
        <dbReference type="ARBA" id="ARBA00023136"/>
    </source>
</evidence>
<keyword evidence="6" id="KW-1015">Disulfide bond</keyword>
<keyword evidence="8" id="KW-0449">Lipoprotein</keyword>
<keyword evidence="5" id="KW-0472">Membrane</keyword>
<dbReference type="RefSeq" id="XP_016457528.1">
    <property type="nucleotide sequence ID" value="XM_016602042.1"/>
</dbReference>
<dbReference type="PANTHER" id="PTHR31044:SF33">
    <property type="entry name" value="PLASMODESMATA CALLOSE-BINDING PROTEIN 5"/>
    <property type="match status" value="1"/>
</dbReference>
<evidence type="ECO:0000256" key="1">
    <source>
        <dbReference type="ARBA" id="ARBA00004609"/>
    </source>
</evidence>
<dbReference type="PaxDb" id="4097-A0A1S3YZI1"/>
<gene>
    <name evidence="10" type="primary">LOC107781349</name>
</gene>
<sequence length="186" mass="19824">MKKKFSFFHQFSISKWNITIKLTRNTLDSRKCNMKLTRDSGGGATVELWCVAKNNAEDAVLQSAIDWACGPGGATCGPIQTGGPCYDASDILRTASFAFNDYFLKHGMTDDSCNFANSAALTSLNPSHNGCKFPSSLSRSSGNFNGSITTGLGSASEDISSSTCTISSSIFIFMAINLLSATLLIL</sequence>
<name>A0A1S3YZI1_TOBAC</name>
<dbReference type="GO" id="GO:0005886">
    <property type="term" value="C:plasma membrane"/>
    <property type="evidence" value="ECO:0007669"/>
    <property type="project" value="UniProtKB-SubCell"/>
</dbReference>
<dbReference type="SMART" id="SM00768">
    <property type="entry name" value="X8"/>
    <property type="match status" value="1"/>
</dbReference>
<proteinExistence type="predicted"/>
<evidence type="ECO:0000313" key="10">
    <source>
        <dbReference type="RefSeq" id="XP_016457528.1"/>
    </source>
</evidence>
<dbReference type="SMR" id="A0A1S3YZI1"/>
<dbReference type="Gene3D" id="1.20.58.1040">
    <property type="match status" value="1"/>
</dbReference>
<evidence type="ECO:0000256" key="8">
    <source>
        <dbReference type="ARBA" id="ARBA00023288"/>
    </source>
</evidence>